<feature type="domain" description="Heterogeneous nuclear ribonucleoprotein Q acidic" evidence="2">
    <location>
        <begin position="688"/>
        <end position="754"/>
    </location>
</feature>
<feature type="region of interest" description="Disordered" evidence="1">
    <location>
        <begin position="41"/>
        <end position="194"/>
    </location>
</feature>
<organism evidence="3 5">
    <name type="scientific">Peronospora effusa</name>
    <dbReference type="NCBI Taxonomy" id="542832"/>
    <lineage>
        <taxon>Eukaryota</taxon>
        <taxon>Sar</taxon>
        <taxon>Stramenopiles</taxon>
        <taxon>Oomycota</taxon>
        <taxon>Peronosporomycetes</taxon>
        <taxon>Peronosporales</taxon>
        <taxon>Peronosporaceae</taxon>
        <taxon>Peronospora</taxon>
    </lineage>
</organism>
<feature type="compositionally biased region" description="Basic and acidic residues" evidence="1">
    <location>
        <begin position="345"/>
        <end position="356"/>
    </location>
</feature>
<name>A0A3M6VMT0_9STRA</name>
<feature type="compositionally biased region" description="Basic and acidic residues" evidence="1">
    <location>
        <begin position="575"/>
        <end position="604"/>
    </location>
</feature>
<feature type="compositionally biased region" description="Basic and acidic residues" evidence="1">
    <location>
        <begin position="390"/>
        <end position="415"/>
    </location>
</feature>
<dbReference type="Pfam" id="PF18360">
    <property type="entry name" value="hnRNP_Q_AcD"/>
    <property type="match status" value="2"/>
</dbReference>
<feature type="region of interest" description="Disordered" evidence="1">
    <location>
        <begin position="1"/>
        <end position="20"/>
    </location>
</feature>
<feature type="compositionally biased region" description="Polar residues" evidence="1">
    <location>
        <begin position="233"/>
        <end position="245"/>
    </location>
</feature>
<feature type="compositionally biased region" description="Basic and acidic residues" evidence="1">
    <location>
        <begin position="42"/>
        <end position="55"/>
    </location>
</feature>
<dbReference type="InterPro" id="IPR041337">
    <property type="entry name" value="hnRNP_Q_AcD"/>
</dbReference>
<feature type="compositionally biased region" description="Acidic residues" evidence="1">
    <location>
        <begin position="139"/>
        <end position="150"/>
    </location>
</feature>
<evidence type="ECO:0000313" key="5">
    <source>
        <dbReference type="Proteomes" id="UP000282087"/>
    </source>
</evidence>
<feature type="compositionally biased region" description="Basic and acidic residues" evidence="1">
    <location>
        <begin position="643"/>
        <end position="652"/>
    </location>
</feature>
<evidence type="ECO:0000259" key="2">
    <source>
        <dbReference type="Pfam" id="PF18360"/>
    </source>
</evidence>
<feature type="compositionally biased region" description="Basic and acidic residues" evidence="1">
    <location>
        <begin position="834"/>
        <end position="844"/>
    </location>
</feature>
<feature type="region of interest" description="Disordered" evidence="1">
    <location>
        <begin position="761"/>
        <end position="873"/>
    </location>
</feature>
<feature type="compositionally biased region" description="Polar residues" evidence="1">
    <location>
        <begin position="564"/>
        <end position="573"/>
    </location>
</feature>
<proteinExistence type="predicted"/>
<evidence type="ECO:0000313" key="6">
    <source>
        <dbReference type="Proteomes" id="UP000286097"/>
    </source>
</evidence>
<reference evidence="5 6" key="1">
    <citation type="submission" date="2018-06" db="EMBL/GenBank/DDBJ databases">
        <title>Comparative genomics of downy mildews reveals potential adaptations to biotrophy.</title>
        <authorList>
            <person name="Fletcher K."/>
            <person name="Klosterman S.J."/>
            <person name="Derevnina L."/>
            <person name="Martin F."/>
            <person name="Koike S."/>
            <person name="Reyes Chin-Wo S."/>
            <person name="Mou B."/>
            <person name="Michelmore R."/>
        </authorList>
    </citation>
    <scope>NUCLEOTIDE SEQUENCE [LARGE SCALE GENOMIC DNA]</scope>
    <source>
        <strain evidence="4 6">R13</strain>
        <strain evidence="3 5">R14</strain>
    </source>
</reference>
<feature type="compositionally biased region" description="Basic and acidic residues" evidence="1">
    <location>
        <begin position="117"/>
        <end position="137"/>
    </location>
</feature>
<feature type="compositionally biased region" description="Basic and acidic residues" evidence="1">
    <location>
        <begin position="256"/>
        <end position="268"/>
    </location>
</feature>
<dbReference type="CDD" id="cd21039">
    <property type="entry name" value="NURR"/>
    <property type="match status" value="2"/>
</dbReference>
<dbReference type="AlphaFoldDB" id="A0A3M6VMT0"/>
<feature type="compositionally biased region" description="Polar residues" evidence="1">
    <location>
        <begin position="378"/>
        <end position="389"/>
    </location>
</feature>
<dbReference type="Proteomes" id="UP000286097">
    <property type="component" value="Unassembled WGS sequence"/>
</dbReference>
<sequence>MDLHGLNANDGTDAPATVVDGQIPALDPSVVSEVVDTVVSAKKNEKNKTENEITRATDSLLDDVSTPLLATKDDNSVGTNDSEDKEQPIDEATLETTSEASNLVGVETNDAGLMAANEEKSDDHGSDDHGSDDRGSDDSGSDDSGSDDCGSDDHGSDDHESDGHGSDGHGSDGHGSDDYEKKNDRASGEYGKVTIQSIDTSDAAELLEMNDEATIAMQQKSLMKNASMDESAACQSDTAESSVPSLGTHAVPSDGQADKDTSVEKTKGEVLSPSTYDQSECDSSTSPTVTPSVPHGDDEYDPANPTPVEASAASNTANDCTSHSPAAQQQEEYDPDHPSITSTTKPEEPVAMEIDHTNVPGELSTVTPAKRKIDEETNISSDVSVNGTTDTKRPRFVDGNKSPRDDKHSRNRCESGDSTLSSSSKQKHHEEDHKGLSAVAWDRLMDFQTTGEFRVTQVSRAAFASVGAMPEFAQISIIARFVRTPMRDIRDKNGQLMRIFREYQKENPQIAVLQPVDAFISDYKSDPRLFRFGYAPPQPITGMSNVQVPYQLDQLPKDLPVKTSPRQARSTALRSEPEQHQQKDVDEFGRAVHLDKGTAHEPIRSVRSANQKPAADPRLSSRSRQDLSSPSTQAVPPIATGGRAEDPRRRDQSYSQSSIGAGRDPRRRGSSISQQPGVPGSSDLYERLPAPVKSVVNSMRHEGRLQEPLNDNVVTRLLHLPERVALQAVENFSNVDLSQVENLQGFLVGIINRVNEKAIASEHQHRSQVASPRGHPPSAIPLGGNYGAPPQGGSVLGGPPQGGRLNSNNVANGGGYRGQPAHMATGPAPALYERPYDAPQDTRDPRRRQPAPQGPPQYGGALQRPPPAGIGHGPIGMPSFAVLPLSVQNHVHALVANRTLASLEELGGKCYEVLGQLSEPLANQVLTRFAGANLSNVRNKSGFLIGVVKRARQEYGFD</sequence>
<feature type="compositionally biased region" description="Polar residues" evidence="1">
    <location>
        <begin position="272"/>
        <end position="282"/>
    </location>
</feature>
<dbReference type="VEuPathDB" id="FungiDB:DD237_001583"/>
<keyword evidence="5" id="KW-1185">Reference proteome</keyword>
<gene>
    <name evidence="4" type="ORF">DD237_001583</name>
    <name evidence="3" type="ORF">DD238_000768</name>
</gene>
<accession>A0A3M6VMT0</accession>
<feature type="region of interest" description="Disordered" evidence="1">
    <location>
        <begin position="557"/>
        <end position="686"/>
    </location>
</feature>
<dbReference type="Proteomes" id="UP000282087">
    <property type="component" value="Unassembled WGS sequence"/>
</dbReference>
<feature type="compositionally biased region" description="Polar residues" evidence="1">
    <location>
        <begin position="312"/>
        <end position="330"/>
    </location>
</feature>
<dbReference type="STRING" id="542832.A0A3M6VMT0"/>
<dbReference type="OrthoDB" id="127097at2759"/>
<feature type="compositionally biased region" description="Low complexity" evidence="1">
    <location>
        <begin position="616"/>
        <end position="631"/>
    </location>
</feature>
<dbReference type="EMBL" id="QKXF01000092">
    <property type="protein sequence ID" value="RQM17619.1"/>
    <property type="molecule type" value="Genomic_DNA"/>
</dbReference>
<evidence type="ECO:0000313" key="4">
    <source>
        <dbReference type="EMBL" id="RQM17619.1"/>
    </source>
</evidence>
<feature type="compositionally biased region" description="Low complexity" evidence="1">
    <location>
        <begin position="283"/>
        <end position="294"/>
    </location>
</feature>
<feature type="domain" description="Heterogeneous nuclear ribonucleoprotein Q acidic" evidence="2">
    <location>
        <begin position="883"/>
        <end position="952"/>
    </location>
</feature>
<dbReference type="EMBL" id="QLLG01000158">
    <property type="protein sequence ID" value="RMX67737.1"/>
    <property type="molecule type" value="Genomic_DNA"/>
</dbReference>
<evidence type="ECO:0000313" key="3">
    <source>
        <dbReference type="EMBL" id="RMX67737.1"/>
    </source>
</evidence>
<feature type="region of interest" description="Disordered" evidence="1">
    <location>
        <begin position="224"/>
        <end position="434"/>
    </location>
</feature>
<comment type="caution">
    <text evidence="3">The sequence shown here is derived from an EMBL/GenBank/DDBJ whole genome shotgun (WGS) entry which is preliminary data.</text>
</comment>
<evidence type="ECO:0000256" key="1">
    <source>
        <dbReference type="SAM" id="MobiDB-lite"/>
    </source>
</evidence>
<protein>
    <recommendedName>
        <fullName evidence="2">Heterogeneous nuclear ribonucleoprotein Q acidic domain-containing protein</fullName>
    </recommendedName>
</protein>
<feature type="compositionally biased region" description="Basic and acidic residues" evidence="1">
    <location>
        <begin position="151"/>
        <end position="187"/>
    </location>
</feature>